<name>A0A447TTZ4_SALET</name>
<evidence type="ECO:0000313" key="2">
    <source>
        <dbReference type="Proteomes" id="UP000269208"/>
    </source>
</evidence>
<proteinExistence type="predicted"/>
<evidence type="ECO:0000313" key="1">
    <source>
        <dbReference type="EMBL" id="VEB53112.1"/>
    </source>
</evidence>
<organism evidence="1 2">
    <name type="scientific">Salmonella enterica I</name>
    <dbReference type="NCBI Taxonomy" id="59201"/>
    <lineage>
        <taxon>Bacteria</taxon>
        <taxon>Pseudomonadati</taxon>
        <taxon>Pseudomonadota</taxon>
        <taxon>Gammaproteobacteria</taxon>
        <taxon>Enterobacterales</taxon>
        <taxon>Enterobacteriaceae</taxon>
        <taxon>Salmonella</taxon>
    </lineage>
</organism>
<sequence length="34" mass="3616">MNLSRGKTMAIRKRFIAGREMSGLSGAGYNGDVA</sequence>
<accession>A0A447TTZ4</accession>
<gene>
    <name evidence="1" type="ORF">NCTC6754_02590</name>
</gene>
<dbReference type="Proteomes" id="UP000269208">
    <property type="component" value="Chromosome"/>
</dbReference>
<dbReference type="AlphaFoldDB" id="A0A447TTZ4"/>
<dbReference type="EMBL" id="LR134190">
    <property type="protein sequence ID" value="VEB53112.1"/>
    <property type="molecule type" value="Genomic_DNA"/>
</dbReference>
<reference evidence="1 2" key="1">
    <citation type="submission" date="2018-12" db="EMBL/GenBank/DDBJ databases">
        <authorList>
            <consortium name="Pathogen Informatics"/>
        </authorList>
    </citation>
    <scope>NUCLEOTIDE SEQUENCE [LARGE SCALE GENOMIC DNA]</scope>
    <source>
        <strain evidence="1 2">NCTC6754</strain>
    </source>
</reference>
<protein>
    <submittedName>
        <fullName evidence="1">Uncharacterized protein</fullName>
    </submittedName>
</protein>